<reference evidence="3" key="1">
    <citation type="submission" date="2020-11" db="EMBL/GenBank/DDBJ databases">
        <title>Nocardia NEAU-351.nov., a novel actinomycete isolated from the cow dung.</title>
        <authorList>
            <person name="Zhang X."/>
        </authorList>
    </citation>
    <scope>NUCLEOTIDE SEQUENCE</scope>
    <source>
        <strain evidence="3">NEAU-351</strain>
    </source>
</reference>
<feature type="transmembrane region" description="Helical" evidence="1">
    <location>
        <begin position="34"/>
        <end position="54"/>
    </location>
</feature>
<keyword evidence="1" id="KW-1133">Transmembrane helix</keyword>
<feature type="chain" id="PRO_5039058422" evidence="2">
    <location>
        <begin position="25"/>
        <end position="63"/>
    </location>
</feature>
<dbReference type="Proteomes" id="UP000655751">
    <property type="component" value="Unassembled WGS sequence"/>
</dbReference>
<evidence type="ECO:0000256" key="1">
    <source>
        <dbReference type="SAM" id="Phobius"/>
    </source>
</evidence>
<keyword evidence="1" id="KW-0812">Transmembrane</keyword>
<organism evidence="3 4">
    <name type="scientific">Nocardia bovistercoris</name>
    <dbReference type="NCBI Taxonomy" id="2785916"/>
    <lineage>
        <taxon>Bacteria</taxon>
        <taxon>Bacillati</taxon>
        <taxon>Actinomycetota</taxon>
        <taxon>Actinomycetes</taxon>
        <taxon>Mycobacteriales</taxon>
        <taxon>Nocardiaceae</taxon>
        <taxon>Nocardia</taxon>
    </lineage>
</organism>
<sequence>MSLQFGGRALTGAAGMVAAPVAVAAAPVVIPAAVAAAPIVAAAAAGAAVGALIGKAITTLIDS</sequence>
<evidence type="ECO:0000256" key="2">
    <source>
        <dbReference type="SAM" id="SignalP"/>
    </source>
</evidence>
<comment type="caution">
    <text evidence="3">The sequence shown here is derived from an EMBL/GenBank/DDBJ whole genome shotgun (WGS) entry which is preliminary data.</text>
</comment>
<protein>
    <submittedName>
        <fullName evidence="3">Uncharacterized protein</fullName>
    </submittedName>
</protein>
<dbReference type="EMBL" id="JADMLG010000001">
    <property type="protein sequence ID" value="MBH0775299.1"/>
    <property type="molecule type" value="Genomic_DNA"/>
</dbReference>
<name>A0A931I655_9NOCA</name>
<dbReference type="RefSeq" id="WP_196147576.1">
    <property type="nucleotide sequence ID" value="NZ_JADMLG010000001.1"/>
</dbReference>
<evidence type="ECO:0000313" key="3">
    <source>
        <dbReference type="EMBL" id="MBH0775299.1"/>
    </source>
</evidence>
<accession>A0A931I655</accession>
<feature type="signal peptide" evidence="2">
    <location>
        <begin position="1"/>
        <end position="24"/>
    </location>
</feature>
<keyword evidence="2" id="KW-0732">Signal</keyword>
<proteinExistence type="predicted"/>
<dbReference type="AlphaFoldDB" id="A0A931I655"/>
<keyword evidence="1" id="KW-0472">Membrane</keyword>
<keyword evidence="4" id="KW-1185">Reference proteome</keyword>
<evidence type="ECO:0000313" key="4">
    <source>
        <dbReference type="Proteomes" id="UP000655751"/>
    </source>
</evidence>
<gene>
    <name evidence="3" type="ORF">IT779_03245</name>
</gene>